<feature type="compositionally biased region" description="Basic residues" evidence="1">
    <location>
        <begin position="102"/>
        <end position="128"/>
    </location>
</feature>
<accession>A0A0F9U2J3</accession>
<reference evidence="2" key="1">
    <citation type="journal article" date="2015" name="Nature">
        <title>Complex archaea that bridge the gap between prokaryotes and eukaryotes.</title>
        <authorList>
            <person name="Spang A."/>
            <person name="Saw J.H."/>
            <person name="Jorgensen S.L."/>
            <person name="Zaremba-Niedzwiedzka K."/>
            <person name="Martijn J."/>
            <person name="Lind A.E."/>
            <person name="van Eijk R."/>
            <person name="Schleper C."/>
            <person name="Guy L."/>
            <person name="Ettema T.J."/>
        </authorList>
    </citation>
    <scope>NUCLEOTIDE SEQUENCE</scope>
</reference>
<feature type="region of interest" description="Disordered" evidence="1">
    <location>
        <begin position="85"/>
        <end position="136"/>
    </location>
</feature>
<evidence type="ECO:0000313" key="2">
    <source>
        <dbReference type="EMBL" id="KKN81537.1"/>
    </source>
</evidence>
<sequence length="136" mass="16161">MATARDIKKYPMATRLSEQDTEYRALLHFMEWIAGERKGRRYEFARMEGENDFWTPCIERIDDLIFEFLGIDPKKLEQERRQMLEDMANASSAKAKVDKMAKPHHLRKRKTGPRGRPKRHGVKTKRKKIDSSKKIR</sequence>
<organism evidence="2">
    <name type="scientific">marine sediment metagenome</name>
    <dbReference type="NCBI Taxonomy" id="412755"/>
    <lineage>
        <taxon>unclassified sequences</taxon>
        <taxon>metagenomes</taxon>
        <taxon>ecological metagenomes</taxon>
    </lineage>
</organism>
<comment type="caution">
    <text evidence="2">The sequence shown here is derived from an EMBL/GenBank/DDBJ whole genome shotgun (WGS) entry which is preliminary data.</text>
</comment>
<gene>
    <name evidence="2" type="ORF">LCGC14_0317960</name>
</gene>
<name>A0A0F9U2J3_9ZZZZ</name>
<proteinExistence type="predicted"/>
<dbReference type="AlphaFoldDB" id="A0A0F9U2J3"/>
<evidence type="ECO:0000256" key="1">
    <source>
        <dbReference type="SAM" id="MobiDB-lite"/>
    </source>
</evidence>
<protein>
    <submittedName>
        <fullName evidence="2">Uncharacterized protein</fullName>
    </submittedName>
</protein>
<dbReference type="EMBL" id="LAZR01000213">
    <property type="protein sequence ID" value="KKN81537.1"/>
    <property type="molecule type" value="Genomic_DNA"/>
</dbReference>